<comment type="caution">
    <text evidence="2">The sequence shown here is derived from an EMBL/GenBank/DDBJ whole genome shotgun (WGS) entry which is preliminary data.</text>
</comment>
<feature type="compositionally biased region" description="Polar residues" evidence="1">
    <location>
        <begin position="29"/>
        <end position="38"/>
    </location>
</feature>
<dbReference type="EMBL" id="PGCI01000838">
    <property type="protein sequence ID" value="PLW13878.1"/>
    <property type="molecule type" value="Genomic_DNA"/>
</dbReference>
<proteinExistence type="predicted"/>
<organism evidence="2 3">
    <name type="scientific">Puccinia coronata f. sp. avenae</name>
    <dbReference type="NCBI Taxonomy" id="200324"/>
    <lineage>
        <taxon>Eukaryota</taxon>
        <taxon>Fungi</taxon>
        <taxon>Dikarya</taxon>
        <taxon>Basidiomycota</taxon>
        <taxon>Pucciniomycotina</taxon>
        <taxon>Pucciniomycetes</taxon>
        <taxon>Pucciniales</taxon>
        <taxon>Pucciniaceae</taxon>
        <taxon>Puccinia</taxon>
    </lineage>
</organism>
<gene>
    <name evidence="2" type="ORF">PCASD_19696</name>
</gene>
<protein>
    <submittedName>
        <fullName evidence="2">Uncharacterized protein</fullName>
    </submittedName>
</protein>
<reference evidence="2 3" key="1">
    <citation type="submission" date="2017-11" db="EMBL/GenBank/DDBJ databases">
        <title>De novo assembly and phasing of dikaryotic genomes from two isolates of Puccinia coronata f. sp. avenae, the causal agent of oat crown rust.</title>
        <authorList>
            <person name="Miller M.E."/>
            <person name="Zhang Y."/>
            <person name="Omidvar V."/>
            <person name="Sperschneider J."/>
            <person name="Schwessinger B."/>
            <person name="Raley C."/>
            <person name="Palmer J.M."/>
            <person name="Garnica D."/>
            <person name="Upadhyaya N."/>
            <person name="Rathjen J."/>
            <person name="Taylor J.M."/>
            <person name="Park R.F."/>
            <person name="Dodds P.N."/>
            <person name="Hirsch C.D."/>
            <person name="Kianian S.F."/>
            <person name="Figueroa M."/>
        </authorList>
    </citation>
    <scope>NUCLEOTIDE SEQUENCE [LARGE SCALE GENOMIC DNA]</scope>
    <source>
        <strain evidence="2">12SD80</strain>
    </source>
</reference>
<feature type="region of interest" description="Disordered" evidence="1">
    <location>
        <begin position="1"/>
        <end position="41"/>
    </location>
</feature>
<evidence type="ECO:0000256" key="1">
    <source>
        <dbReference type="SAM" id="MobiDB-lite"/>
    </source>
</evidence>
<evidence type="ECO:0000313" key="3">
    <source>
        <dbReference type="Proteomes" id="UP000235392"/>
    </source>
</evidence>
<evidence type="ECO:0000313" key="2">
    <source>
        <dbReference type="EMBL" id="PLW13878.1"/>
    </source>
</evidence>
<dbReference type="AlphaFoldDB" id="A0A2N5SKV1"/>
<sequence>MSILPDAAHDQGQMSMLDGENHPIDAVSPSKTLPTSIDGTRAEPGVKTFDFEVRAPYQAKPLYTADQHVEGVGFIEPYTSCYQSRSALTRTPPSIAALLRGTPTFRPRAFQRSQSVDAIEESPDQGIKLKRWNRHRVSLSPELQAVLQNKRPWLFPPNPNSDLTELPSNLTELPSTVIRPTGPSPQCSADWSAQPRQRLRVPRRVPDSDVLIGNMMVTRNRMIITKTHCLYPEISTLVPFPSCLIGFRLVVHPLDPKSRVKHLRLHLHLRGNDKNQSATPPIIRAIYPRDTKLHETGDRTSVRKTQEDSIGVQLGVDHSGTATLDKTQSVAFDSYTVPHASTSGVYTNVLSLTMDEDSSSKSGIDRSLCFAALLELENSEDKSFGATMTIVPKSRREPPNKRRTGQMTWDLTYDGMTELGRLELDSEKNEATENGQKW</sequence>
<accession>A0A2N5SKV1</accession>
<dbReference type="Proteomes" id="UP000235392">
    <property type="component" value="Unassembled WGS sequence"/>
</dbReference>
<name>A0A2N5SKV1_9BASI</name>